<dbReference type="InterPro" id="IPR013766">
    <property type="entry name" value="Thioredoxin_domain"/>
</dbReference>
<accession>A4F7D8</accession>
<dbReference type="RefSeq" id="WP_009945140.1">
    <property type="nucleotide sequence ID" value="NC_009142.1"/>
</dbReference>
<dbReference type="AlphaFoldDB" id="A4F7D8"/>
<evidence type="ECO:0000256" key="5">
    <source>
        <dbReference type="ARBA" id="ARBA00023284"/>
    </source>
</evidence>
<dbReference type="PROSITE" id="PS51352">
    <property type="entry name" value="THIOREDOXIN_2"/>
    <property type="match status" value="1"/>
</dbReference>
<comment type="similarity">
    <text evidence="1">Belongs to the thioredoxin family. DsbA subfamily.</text>
</comment>
<dbReference type="Proteomes" id="UP000006728">
    <property type="component" value="Chromosome"/>
</dbReference>
<dbReference type="InterPro" id="IPR012336">
    <property type="entry name" value="Thioredoxin-like_fold"/>
</dbReference>
<dbReference type="InterPro" id="IPR036249">
    <property type="entry name" value="Thioredoxin-like_sf"/>
</dbReference>
<keyword evidence="5" id="KW-0676">Redox-active center</keyword>
<protein>
    <submittedName>
        <fullName evidence="7">DsbA-like thioredoxin domain protein</fullName>
    </submittedName>
</protein>
<dbReference type="Gene3D" id="3.40.30.10">
    <property type="entry name" value="Glutaredoxin"/>
    <property type="match status" value="1"/>
</dbReference>
<dbReference type="PANTHER" id="PTHR13887">
    <property type="entry name" value="GLUTATHIONE S-TRANSFERASE KAPPA"/>
    <property type="match status" value="1"/>
</dbReference>
<name>A4F7D8_SACEN</name>
<gene>
    <name evidence="7" type="ordered locus">SACE_0617</name>
</gene>
<keyword evidence="8" id="KW-1185">Reference proteome</keyword>
<evidence type="ECO:0000313" key="7">
    <source>
        <dbReference type="EMBL" id="CAL99962.1"/>
    </source>
</evidence>
<keyword evidence="4" id="KW-1015">Disulfide bond</keyword>
<dbReference type="EMBL" id="AM420293">
    <property type="protein sequence ID" value="CAL99962.1"/>
    <property type="molecule type" value="Genomic_DNA"/>
</dbReference>
<keyword evidence="2" id="KW-0732">Signal</keyword>
<dbReference type="SUPFAM" id="SSF52833">
    <property type="entry name" value="Thioredoxin-like"/>
    <property type="match status" value="1"/>
</dbReference>
<evidence type="ECO:0000256" key="3">
    <source>
        <dbReference type="ARBA" id="ARBA00023002"/>
    </source>
</evidence>
<dbReference type="HOGENOM" id="CLU_000288_47_1_11"/>
<evidence type="ECO:0000256" key="4">
    <source>
        <dbReference type="ARBA" id="ARBA00023157"/>
    </source>
</evidence>
<evidence type="ECO:0000256" key="6">
    <source>
        <dbReference type="SAM" id="MobiDB-lite"/>
    </source>
</evidence>
<organism evidence="7 8">
    <name type="scientific">Saccharopolyspora erythraea (strain ATCC 11635 / DSM 40517 / JCM 4748 / NBRC 13426 / NCIMB 8594 / NRRL 2338)</name>
    <dbReference type="NCBI Taxonomy" id="405948"/>
    <lineage>
        <taxon>Bacteria</taxon>
        <taxon>Bacillati</taxon>
        <taxon>Actinomycetota</taxon>
        <taxon>Actinomycetes</taxon>
        <taxon>Pseudonocardiales</taxon>
        <taxon>Pseudonocardiaceae</taxon>
        <taxon>Saccharopolyspora</taxon>
    </lineage>
</organism>
<reference evidence="7 8" key="1">
    <citation type="journal article" date="2007" name="Nat. Biotechnol.">
        <title>Complete genome sequence of the erythromycin-producing bacterium Saccharopolyspora erythraea NRRL23338.</title>
        <authorList>
            <person name="Oliynyk M."/>
            <person name="Samborskyy M."/>
            <person name="Lester J.B."/>
            <person name="Mironenko T."/>
            <person name="Scott N."/>
            <person name="Dickens S."/>
            <person name="Haydock S.F."/>
            <person name="Leadlay P.F."/>
        </authorList>
    </citation>
    <scope>NUCLEOTIDE SEQUENCE [LARGE SCALE GENOMIC DNA]</scope>
    <source>
        <strain evidence="8">ATCC 11635 / DSM 40517 / JCM 4748 / NBRC 13426 / NCIMB 8594 / NRRL 2338</strain>
    </source>
</reference>
<feature type="region of interest" description="Disordered" evidence="6">
    <location>
        <begin position="34"/>
        <end position="68"/>
    </location>
</feature>
<dbReference type="KEGG" id="sen:SACE_0617"/>
<feature type="compositionally biased region" description="Basic and acidic residues" evidence="6">
    <location>
        <begin position="54"/>
        <end position="68"/>
    </location>
</feature>
<dbReference type="GO" id="GO:0016491">
    <property type="term" value="F:oxidoreductase activity"/>
    <property type="evidence" value="ECO:0007669"/>
    <property type="project" value="UniProtKB-KW"/>
</dbReference>
<evidence type="ECO:0000256" key="1">
    <source>
        <dbReference type="ARBA" id="ARBA00005791"/>
    </source>
</evidence>
<dbReference type="STRING" id="405948.SACE_0617"/>
<proteinExistence type="inferred from homology"/>
<dbReference type="OrthoDB" id="117402at2"/>
<dbReference type="PANTHER" id="PTHR13887:SF14">
    <property type="entry name" value="DISULFIDE BOND FORMATION PROTEIN D"/>
    <property type="match status" value="1"/>
</dbReference>
<evidence type="ECO:0000313" key="8">
    <source>
        <dbReference type="Proteomes" id="UP000006728"/>
    </source>
</evidence>
<keyword evidence="3" id="KW-0560">Oxidoreductase</keyword>
<dbReference type="eggNOG" id="COG1651">
    <property type="taxonomic scope" value="Bacteria"/>
</dbReference>
<dbReference type="Pfam" id="PF13462">
    <property type="entry name" value="Thioredoxin_4"/>
    <property type="match status" value="1"/>
</dbReference>
<sequence>MGKAKVRRLNVLAGVLAAAVVFLLGYVLATQNRGDAPPAPEPAPQAQQNPLESLARRDPGDPLAKGRPDAPVVLVNYTDFRCPFCAKFGRDIEPELQRRYVDTGVLRIEWRDFPIFGEESLSAAEAGRAAARQGRFWEFHDAVFAQAPPTGHPPMPRERLVELARQAGVPDIQRFEADMGDPGVYAGIQADAMEGAQLGVSSTPTFVINGQPVFGAQPLEVFTEVIEQARAR</sequence>
<evidence type="ECO:0000256" key="2">
    <source>
        <dbReference type="ARBA" id="ARBA00022729"/>
    </source>
</evidence>